<dbReference type="EMBL" id="BTFZ01000002">
    <property type="protein sequence ID" value="GMM33926.1"/>
    <property type="molecule type" value="Genomic_DNA"/>
</dbReference>
<comment type="caution">
    <text evidence="1">The sequence shown here is derived from an EMBL/GenBank/DDBJ whole genome shotgun (WGS) entry which is preliminary data.</text>
</comment>
<organism evidence="1 2">
    <name type="scientific">Saccharomycopsis crataegensis</name>
    <dbReference type="NCBI Taxonomy" id="43959"/>
    <lineage>
        <taxon>Eukaryota</taxon>
        <taxon>Fungi</taxon>
        <taxon>Dikarya</taxon>
        <taxon>Ascomycota</taxon>
        <taxon>Saccharomycotina</taxon>
        <taxon>Saccharomycetes</taxon>
        <taxon>Saccharomycopsidaceae</taxon>
        <taxon>Saccharomycopsis</taxon>
    </lineage>
</organism>
<dbReference type="RefSeq" id="XP_064850926.1">
    <property type="nucleotide sequence ID" value="XM_064994854.1"/>
</dbReference>
<evidence type="ECO:0000313" key="2">
    <source>
        <dbReference type="Proteomes" id="UP001360560"/>
    </source>
</evidence>
<evidence type="ECO:0000313" key="1">
    <source>
        <dbReference type="EMBL" id="GMM33926.1"/>
    </source>
</evidence>
<name>A0AAV5QGX8_9ASCO</name>
<proteinExistence type="predicted"/>
<dbReference type="GeneID" id="90071905"/>
<dbReference type="Proteomes" id="UP001360560">
    <property type="component" value="Unassembled WGS sequence"/>
</dbReference>
<dbReference type="AlphaFoldDB" id="A0AAV5QGX8"/>
<sequence length="66" mass="7542">MEKLSSKNDSRRWTLELTPRRLLAHRIGKSEITFSGSGMNMDSFGDQDRLVVENHHSNLSKTVVNL</sequence>
<gene>
    <name evidence="1" type="ORF">DASC09_012510</name>
</gene>
<reference evidence="1 2" key="1">
    <citation type="journal article" date="2023" name="Elife">
        <title>Identification of key yeast species and microbe-microbe interactions impacting larval growth of Drosophila in the wild.</title>
        <authorList>
            <person name="Mure A."/>
            <person name="Sugiura Y."/>
            <person name="Maeda R."/>
            <person name="Honda K."/>
            <person name="Sakurai N."/>
            <person name="Takahashi Y."/>
            <person name="Watada M."/>
            <person name="Katoh T."/>
            <person name="Gotoh A."/>
            <person name="Gotoh Y."/>
            <person name="Taniguchi I."/>
            <person name="Nakamura K."/>
            <person name="Hayashi T."/>
            <person name="Katayama T."/>
            <person name="Uemura T."/>
            <person name="Hattori Y."/>
        </authorList>
    </citation>
    <scope>NUCLEOTIDE SEQUENCE [LARGE SCALE GENOMIC DNA]</scope>
    <source>
        <strain evidence="1 2">SC-9</strain>
    </source>
</reference>
<accession>A0AAV5QGX8</accession>
<keyword evidence="2" id="KW-1185">Reference proteome</keyword>
<protein>
    <submittedName>
        <fullName evidence="1">Uncharacterized protein</fullName>
    </submittedName>
</protein>